<evidence type="ECO:0000313" key="2">
    <source>
        <dbReference type="Proteomes" id="UP000190890"/>
    </source>
</evidence>
<dbReference type="AlphaFoldDB" id="A0A1S8TP00"/>
<dbReference type="Proteomes" id="UP000190890">
    <property type="component" value="Unassembled WGS sequence"/>
</dbReference>
<dbReference type="EMBL" id="LZZM01000104">
    <property type="protein sequence ID" value="OOM79406.1"/>
    <property type="molecule type" value="Genomic_DNA"/>
</dbReference>
<sequence>MSSNKNIVFSDAELTAIYSMVAYEIDDLNRELNDPSISADKKKHLNSSIKTCKKIKSKLEKHGKFTFIDD</sequence>
<dbReference type="RefSeq" id="WP_077846805.1">
    <property type="nucleotide sequence ID" value="NZ_LZZM01000104.1"/>
</dbReference>
<evidence type="ECO:0000313" key="1">
    <source>
        <dbReference type="EMBL" id="OOM79406.1"/>
    </source>
</evidence>
<keyword evidence="2" id="KW-1185">Reference proteome</keyword>
<comment type="caution">
    <text evidence="1">The sequence shown here is derived from an EMBL/GenBank/DDBJ whole genome shotgun (WGS) entry which is preliminary data.</text>
</comment>
<name>A0A1S8TP00_9CLOT</name>
<reference evidence="1 2" key="1">
    <citation type="submission" date="2016-05" db="EMBL/GenBank/DDBJ databases">
        <title>Microbial solvent formation.</title>
        <authorList>
            <person name="Poehlein A."/>
            <person name="Montoya Solano J.D."/>
            <person name="Flitsch S."/>
            <person name="Krabben P."/>
            <person name="Duerre P."/>
            <person name="Daniel R."/>
        </authorList>
    </citation>
    <scope>NUCLEOTIDE SEQUENCE [LARGE SCALE GENOMIC DNA]</scope>
    <source>
        <strain evidence="1 2">DSM 2619</strain>
    </source>
</reference>
<proteinExistence type="predicted"/>
<gene>
    <name evidence="1" type="ORF">CLPUN_16300</name>
</gene>
<accession>A0A1S8TP00</accession>
<protein>
    <submittedName>
        <fullName evidence="1">Uncharacterized protein</fullName>
    </submittedName>
</protein>
<organism evidence="1 2">
    <name type="scientific">Clostridium puniceum</name>
    <dbReference type="NCBI Taxonomy" id="29367"/>
    <lineage>
        <taxon>Bacteria</taxon>
        <taxon>Bacillati</taxon>
        <taxon>Bacillota</taxon>
        <taxon>Clostridia</taxon>
        <taxon>Eubacteriales</taxon>
        <taxon>Clostridiaceae</taxon>
        <taxon>Clostridium</taxon>
    </lineage>
</organism>